<gene>
    <name evidence="2" type="primary">yugI</name>
    <name evidence="2" type="ORF">OEV82_12330</name>
</gene>
<dbReference type="SMART" id="SM00316">
    <property type="entry name" value="S1"/>
    <property type="match status" value="1"/>
</dbReference>
<dbReference type="RefSeq" id="WP_263062058.1">
    <property type="nucleotide sequence ID" value="NZ_JAOUSE010000043.1"/>
</dbReference>
<reference evidence="2 3" key="1">
    <citation type="submission" date="2022-10" db="EMBL/GenBank/DDBJ databases">
        <title>Description of Fervidibacillus gen. nov. in the family Fervidibacillaceae fam. nov. with two species, Fervidibacillus albus sp. nov., and Fervidibacillus halotolerans sp. nov., isolated from tidal flat sediments.</title>
        <authorList>
            <person name="Kwon K.K."/>
            <person name="Yang S.-H."/>
        </authorList>
    </citation>
    <scope>NUCLEOTIDE SEQUENCE [LARGE SCALE GENOMIC DNA]</scope>
    <source>
        <strain evidence="2 3">DSM 23332</strain>
    </source>
</reference>
<keyword evidence="3" id="KW-1185">Reference proteome</keyword>
<dbReference type="Pfam" id="PF00575">
    <property type="entry name" value="S1"/>
    <property type="match status" value="1"/>
</dbReference>
<evidence type="ECO:0000313" key="3">
    <source>
        <dbReference type="Proteomes" id="UP001208656"/>
    </source>
</evidence>
<comment type="caution">
    <text evidence="2">The sequence shown here is derived from an EMBL/GenBank/DDBJ whole genome shotgun (WGS) entry which is preliminary data.</text>
</comment>
<dbReference type="InterPro" id="IPR012340">
    <property type="entry name" value="NA-bd_OB-fold"/>
</dbReference>
<dbReference type="InterPro" id="IPR035104">
    <property type="entry name" value="Ribosomal_protein_S1-like"/>
</dbReference>
<dbReference type="PRINTS" id="PR00681">
    <property type="entry name" value="RIBOSOMALS1"/>
</dbReference>
<dbReference type="NCBIfam" id="NF040579">
    <property type="entry name" value="S1_dom_CvfD"/>
    <property type="match status" value="1"/>
</dbReference>
<dbReference type="NCBIfam" id="NF005973">
    <property type="entry name" value="PRK08059.1"/>
    <property type="match status" value="1"/>
</dbReference>
<organism evidence="2 3">
    <name type="scientific">Pallidibacillus thermolactis</name>
    <dbReference type="NCBI Taxonomy" id="251051"/>
    <lineage>
        <taxon>Bacteria</taxon>
        <taxon>Bacillati</taxon>
        <taxon>Bacillota</taxon>
        <taxon>Bacilli</taxon>
        <taxon>Bacillales</taxon>
        <taxon>Bacillaceae</taxon>
        <taxon>Pallidibacillus</taxon>
    </lineage>
</organism>
<sequence length="128" mass="14322">MNDQIEVGNIVKGKVTGIQPYGAFVSLSEDRQGLVHISEITNGFVRDIQDYVNVGDEVSVKVLSIDEESGKISLSLKAVTEPDGYKKEQNKNHLEELLNSSGRGFNSLKEKLVEWIEESKNNQLMQKK</sequence>
<evidence type="ECO:0000313" key="2">
    <source>
        <dbReference type="EMBL" id="MCU9595226.1"/>
    </source>
</evidence>
<feature type="domain" description="S1 motif" evidence="1">
    <location>
        <begin position="8"/>
        <end position="77"/>
    </location>
</feature>
<dbReference type="Proteomes" id="UP001208656">
    <property type="component" value="Unassembled WGS sequence"/>
</dbReference>
<name>A0ABT2WIE0_9BACI</name>
<dbReference type="EMBL" id="JAOUSE010000043">
    <property type="protein sequence ID" value="MCU9595226.1"/>
    <property type="molecule type" value="Genomic_DNA"/>
</dbReference>
<dbReference type="PROSITE" id="PS50126">
    <property type="entry name" value="S1"/>
    <property type="match status" value="1"/>
</dbReference>
<proteinExistence type="predicted"/>
<dbReference type="InterPro" id="IPR003029">
    <property type="entry name" value="S1_domain"/>
</dbReference>
<accession>A0ABT2WIE0</accession>
<evidence type="ECO:0000259" key="1">
    <source>
        <dbReference type="PROSITE" id="PS50126"/>
    </source>
</evidence>
<protein>
    <submittedName>
        <fullName evidence="2">S1 domain-containing post-transcriptional regulator GSP13</fullName>
    </submittedName>
</protein>
<dbReference type="SUPFAM" id="SSF50249">
    <property type="entry name" value="Nucleic acid-binding proteins"/>
    <property type="match status" value="1"/>
</dbReference>
<dbReference type="Gene3D" id="2.40.50.140">
    <property type="entry name" value="Nucleic acid-binding proteins"/>
    <property type="match status" value="1"/>
</dbReference>
<dbReference type="InterPro" id="IPR050437">
    <property type="entry name" value="Ribos_protein_bS1-like"/>
</dbReference>
<dbReference type="PANTHER" id="PTHR10724">
    <property type="entry name" value="30S RIBOSOMAL PROTEIN S1"/>
    <property type="match status" value="1"/>
</dbReference>